<reference evidence="1" key="1">
    <citation type="journal article" date="2014" name="Front. Microbiol.">
        <title>High frequency of phylogenetically diverse reductive dehalogenase-homologous genes in deep subseafloor sedimentary metagenomes.</title>
        <authorList>
            <person name="Kawai M."/>
            <person name="Futagami T."/>
            <person name="Toyoda A."/>
            <person name="Takaki Y."/>
            <person name="Nishi S."/>
            <person name="Hori S."/>
            <person name="Arai W."/>
            <person name="Tsubouchi T."/>
            <person name="Morono Y."/>
            <person name="Uchiyama I."/>
            <person name="Ito T."/>
            <person name="Fujiyama A."/>
            <person name="Inagaki F."/>
            <person name="Takami H."/>
        </authorList>
    </citation>
    <scope>NUCLEOTIDE SEQUENCE</scope>
    <source>
        <strain evidence="1">Expedition CK06-06</strain>
    </source>
</reference>
<proteinExistence type="predicted"/>
<organism evidence="1">
    <name type="scientific">marine sediment metagenome</name>
    <dbReference type="NCBI Taxonomy" id="412755"/>
    <lineage>
        <taxon>unclassified sequences</taxon>
        <taxon>metagenomes</taxon>
        <taxon>ecological metagenomes</taxon>
    </lineage>
</organism>
<sequence length="31" mass="3915">MNKEKIMIEEAIIWWEKLSVQERHEIMKEKN</sequence>
<protein>
    <submittedName>
        <fullName evidence="1">Uncharacterized protein</fullName>
    </submittedName>
</protein>
<dbReference type="AlphaFoldDB" id="X0XNR4"/>
<comment type="caution">
    <text evidence="1">The sequence shown here is derived from an EMBL/GenBank/DDBJ whole genome shotgun (WGS) entry which is preliminary data.</text>
</comment>
<accession>X0XNR4</accession>
<feature type="non-terminal residue" evidence="1">
    <location>
        <position position="31"/>
    </location>
</feature>
<evidence type="ECO:0000313" key="1">
    <source>
        <dbReference type="EMBL" id="GAG38288.1"/>
    </source>
</evidence>
<name>X0XNR4_9ZZZZ</name>
<dbReference type="EMBL" id="BARS01040672">
    <property type="protein sequence ID" value="GAG38288.1"/>
    <property type="molecule type" value="Genomic_DNA"/>
</dbReference>
<gene>
    <name evidence="1" type="ORF">S01H1_61966</name>
</gene>